<accession>A0A818ZTW9</accession>
<reference evidence="1" key="1">
    <citation type="submission" date="2021-02" db="EMBL/GenBank/DDBJ databases">
        <authorList>
            <person name="Nowell W R."/>
        </authorList>
    </citation>
    <scope>NUCLEOTIDE SEQUENCE</scope>
</reference>
<comment type="caution">
    <text evidence="1">The sequence shown here is derived from an EMBL/GenBank/DDBJ whole genome shotgun (WGS) entry which is preliminary data.</text>
</comment>
<name>A0A818ZTW9_9BILA</name>
<organism evidence="1 2">
    <name type="scientific">Rotaria sordida</name>
    <dbReference type="NCBI Taxonomy" id="392033"/>
    <lineage>
        <taxon>Eukaryota</taxon>
        <taxon>Metazoa</taxon>
        <taxon>Spiralia</taxon>
        <taxon>Gnathifera</taxon>
        <taxon>Rotifera</taxon>
        <taxon>Eurotatoria</taxon>
        <taxon>Bdelloidea</taxon>
        <taxon>Philodinida</taxon>
        <taxon>Philodinidae</taxon>
        <taxon>Rotaria</taxon>
    </lineage>
</organism>
<feature type="non-terminal residue" evidence="1">
    <location>
        <position position="1"/>
    </location>
</feature>
<sequence>SNEISTNIKHNEKFFRYLNYLELKKELHHSIKPLTSV</sequence>
<protein>
    <submittedName>
        <fullName evidence="1">Uncharacterized protein</fullName>
    </submittedName>
</protein>
<proteinExistence type="predicted"/>
<dbReference type="AlphaFoldDB" id="A0A818ZTW9"/>
<evidence type="ECO:0000313" key="2">
    <source>
        <dbReference type="Proteomes" id="UP000663823"/>
    </source>
</evidence>
<gene>
    <name evidence="1" type="ORF">OTI717_LOCUS16734</name>
</gene>
<evidence type="ECO:0000313" key="1">
    <source>
        <dbReference type="EMBL" id="CAF3772446.1"/>
    </source>
</evidence>
<dbReference type="Proteomes" id="UP000663823">
    <property type="component" value="Unassembled WGS sequence"/>
</dbReference>
<dbReference type="EMBL" id="CAJOAX010002127">
    <property type="protein sequence ID" value="CAF3772446.1"/>
    <property type="molecule type" value="Genomic_DNA"/>
</dbReference>